<evidence type="ECO:0000313" key="9">
    <source>
        <dbReference type="Proteomes" id="UP001595916"/>
    </source>
</evidence>
<dbReference type="SUPFAM" id="SSF53271">
    <property type="entry name" value="PRTase-like"/>
    <property type="match status" value="2"/>
</dbReference>
<keyword evidence="3" id="KW-0547">Nucleotide-binding</keyword>
<evidence type="ECO:0000256" key="5">
    <source>
        <dbReference type="ARBA" id="ARBA00022840"/>
    </source>
</evidence>
<comment type="catalytic activity">
    <reaction evidence="6">
        <text>D-ribose 5-phosphate + ATP = 5-phospho-alpha-D-ribose 1-diphosphate + AMP + H(+)</text>
        <dbReference type="Rhea" id="RHEA:15609"/>
        <dbReference type="ChEBI" id="CHEBI:15378"/>
        <dbReference type="ChEBI" id="CHEBI:30616"/>
        <dbReference type="ChEBI" id="CHEBI:58017"/>
        <dbReference type="ChEBI" id="CHEBI:78346"/>
        <dbReference type="ChEBI" id="CHEBI:456215"/>
        <dbReference type="EC" id="2.7.6.1"/>
    </reaction>
</comment>
<protein>
    <recommendedName>
        <fullName evidence="1">ribose-phosphate diphosphokinase</fullName>
        <ecNumber evidence="1">2.7.6.1</ecNumber>
    </recommendedName>
</protein>
<dbReference type="InterPro" id="IPR000836">
    <property type="entry name" value="PRTase_dom"/>
</dbReference>
<accession>A0ABV9QRE2</accession>
<dbReference type="Pfam" id="PF00156">
    <property type="entry name" value="Pribosyltran"/>
    <property type="match status" value="1"/>
</dbReference>
<evidence type="ECO:0000256" key="6">
    <source>
        <dbReference type="ARBA" id="ARBA00049535"/>
    </source>
</evidence>
<keyword evidence="4" id="KW-0418">Kinase</keyword>
<evidence type="ECO:0000259" key="7">
    <source>
        <dbReference type="Pfam" id="PF00156"/>
    </source>
</evidence>
<dbReference type="PANTHER" id="PTHR10210:SF32">
    <property type="entry name" value="RIBOSE-PHOSPHATE PYROPHOSPHOKINASE 2"/>
    <property type="match status" value="1"/>
</dbReference>
<evidence type="ECO:0000256" key="4">
    <source>
        <dbReference type="ARBA" id="ARBA00022777"/>
    </source>
</evidence>
<dbReference type="CDD" id="cd06223">
    <property type="entry name" value="PRTases_typeI"/>
    <property type="match status" value="1"/>
</dbReference>
<reference evidence="9" key="1">
    <citation type="journal article" date="2019" name="Int. J. Syst. Evol. Microbiol.">
        <title>The Global Catalogue of Microorganisms (GCM) 10K type strain sequencing project: providing services to taxonomists for standard genome sequencing and annotation.</title>
        <authorList>
            <consortium name="The Broad Institute Genomics Platform"/>
            <consortium name="The Broad Institute Genome Sequencing Center for Infectious Disease"/>
            <person name="Wu L."/>
            <person name="Ma J."/>
        </authorList>
    </citation>
    <scope>NUCLEOTIDE SEQUENCE [LARGE SCALE GENOMIC DNA]</scope>
    <source>
        <strain evidence="9">CCUG 46385</strain>
    </source>
</reference>
<evidence type="ECO:0000256" key="2">
    <source>
        <dbReference type="ARBA" id="ARBA00022679"/>
    </source>
</evidence>
<feature type="domain" description="Phosphoribosyltransferase" evidence="7">
    <location>
        <begin position="159"/>
        <end position="235"/>
    </location>
</feature>
<gene>
    <name evidence="8" type="ORF">ACFO4R_08210</name>
</gene>
<dbReference type="InterPro" id="IPR029057">
    <property type="entry name" value="PRTase-like"/>
</dbReference>
<dbReference type="PANTHER" id="PTHR10210">
    <property type="entry name" value="RIBOSE-PHOSPHATE DIPHOSPHOKINASE FAMILY MEMBER"/>
    <property type="match status" value="1"/>
</dbReference>
<dbReference type="Proteomes" id="UP001595916">
    <property type="component" value="Unassembled WGS sequence"/>
</dbReference>
<dbReference type="GO" id="GO:0016757">
    <property type="term" value="F:glycosyltransferase activity"/>
    <property type="evidence" value="ECO:0007669"/>
    <property type="project" value="UniProtKB-KW"/>
</dbReference>
<keyword evidence="2" id="KW-0808">Transferase</keyword>
<evidence type="ECO:0000256" key="1">
    <source>
        <dbReference type="ARBA" id="ARBA00013247"/>
    </source>
</evidence>
<comment type="caution">
    <text evidence="8">The sequence shown here is derived from an EMBL/GenBank/DDBJ whole genome shotgun (WGS) entry which is preliminary data.</text>
</comment>
<dbReference type="InterPro" id="IPR005946">
    <property type="entry name" value="Rib-P_diPkinase"/>
</dbReference>
<dbReference type="RefSeq" id="WP_379788602.1">
    <property type="nucleotide sequence ID" value="NZ_JBHSHL010000033.1"/>
</dbReference>
<evidence type="ECO:0000313" key="8">
    <source>
        <dbReference type="EMBL" id="MFC4805064.1"/>
    </source>
</evidence>
<sequence>MILVNKSEIDRKKFPDGTVLIRCEPCEKARIEWFYESDEELFQLLCVARHLRERGTKRMELFLPYLPNARMDRVKGREEVFTLKYFCEWINSLSFDAVEVIDVHSEVGKALLNNVVSFTPKKALEQVLNKIGREELVLYFPDEGAFKRYVDLLPGFASCYGRKRRDWKSGKILGLEIVKGGLDLKGAKILMVDDICSYGGTFYYSVSALKEEGVDKIYSFATHTEASLLSKKSKYLQLLKSGEVERHFTTRSLHRNESEYIEEVSNEA</sequence>
<keyword evidence="5" id="KW-0067">ATP-binding</keyword>
<keyword evidence="8" id="KW-0328">Glycosyltransferase</keyword>
<dbReference type="EMBL" id="JBHSHL010000033">
    <property type="protein sequence ID" value="MFC4805064.1"/>
    <property type="molecule type" value="Genomic_DNA"/>
</dbReference>
<name>A0ABV9QRE2_9FIRM</name>
<evidence type="ECO:0000256" key="3">
    <source>
        <dbReference type="ARBA" id="ARBA00022741"/>
    </source>
</evidence>
<dbReference type="EC" id="2.7.6.1" evidence="1"/>
<organism evidence="8 9">
    <name type="scientific">Filifactor villosus</name>
    <dbReference type="NCBI Taxonomy" id="29374"/>
    <lineage>
        <taxon>Bacteria</taxon>
        <taxon>Bacillati</taxon>
        <taxon>Bacillota</taxon>
        <taxon>Clostridia</taxon>
        <taxon>Peptostreptococcales</taxon>
        <taxon>Filifactoraceae</taxon>
        <taxon>Filifactor</taxon>
    </lineage>
</organism>
<dbReference type="Gene3D" id="3.40.50.2020">
    <property type="match status" value="2"/>
</dbReference>
<proteinExistence type="predicted"/>
<keyword evidence="9" id="KW-1185">Reference proteome</keyword>